<proteinExistence type="predicted"/>
<gene>
    <name evidence="3" type="ORF">GCM10009654_67110</name>
</gene>
<feature type="compositionally biased region" description="Gly residues" evidence="1">
    <location>
        <begin position="149"/>
        <end position="160"/>
    </location>
</feature>
<dbReference type="EMBL" id="BAAAKV010000119">
    <property type="protein sequence ID" value="GAA1201275.1"/>
    <property type="molecule type" value="Genomic_DNA"/>
</dbReference>
<dbReference type="Pfam" id="PF00550">
    <property type="entry name" value="PP-binding"/>
    <property type="match status" value="1"/>
</dbReference>
<evidence type="ECO:0000313" key="4">
    <source>
        <dbReference type="Proteomes" id="UP001501371"/>
    </source>
</evidence>
<keyword evidence="4" id="KW-1185">Reference proteome</keyword>
<protein>
    <recommendedName>
        <fullName evidence="2">Carrier domain-containing protein</fullName>
    </recommendedName>
</protein>
<organism evidence="3 4">
    <name type="scientific">Streptomyces hebeiensis</name>
    <dbReference type="NCBI Taxonomy" id="229486"/>
    <lineage>
        <taxon>Bacteria</taxon>
        <taxon>Bacillati</taxon>
        <taxon>Actinomycetota</taxon>
        <taxon>Actinomycetes</taxon>
        <taxon>Kitasatosporales</taxon>
        <taxon>Streptomycetaceae</taxon>
        <taxon>Streptomyces</taxon>
    </lineage>
</organism>
<reference evidence="3 4" key="1">
    <citation type="journal article" date="2019" name="Int. J. Syst. Evol. Microbiol.">
        <title>The Global Catalogue of Microorganisms (GCM) 10K type strain sequencing project: providing services to taxonomists for standard genome sequencing and annotation.</title>
        <authorList>
            <consortium name="The Broad Institute Genomics Platform"/>
            <consortium name="The Broad Institute Genome Sequencing Center for Infectious Disease"/>
            <person name="Wu L."/>
            <person name="Ma J."/>
        </authorList>
    </citation>
    <scope>NUCLEOTIDE SEQUENCE [LARGE SCALE GENOMIC DNA]</scope>
    <source>
        <strain evidence="3 4">JCM 12696</strain>
    </source>
</reference>
<sequence length="173" mass="17747">MSEIHPKIAEVLSETFKVPAVEIIPEATMDSLEMDSLAVAELAVIIKETLGIDADAESFLKGATLTEITAFLDEAKFLSDANEAYEAEAYAPGTRQGETFGPAASGDRTSGVDTRTAAVSGADARGGARHTEARVTEARDAGSLEAGSRGTGSRGAGTCGAGAHRAEAMSVGR</sequence>
<accession>A0ABN1V9P2</accession>
<feature type="region of interest" description="Disordered" evidence="1">
    <location>
        <begin position="90"/>
        <end position="173"/>
    </location>
</feature>
<evidence type="ECO:0000259" key="2">
    <source>
        <dbReference type="PROSITE" id="PS50075"/>
    </source>
</evidence>
<feature type="compositionally biased region" description="Basic and acidic residues" evidence="1">
    <location>
        <begin position="129"/>
        <end position="142"/>
    </location>
</feature>
<dbReference type="InterPro" id="IPR036736">
    <property type="entry name" value="ACP-like_sf"/>
</dbReference>
<evidence type="ECO:0000313" key="3">
    <source>
        <dbReference type="EMBL" id="GAA1201275.1"/>
    </source>
</evidence>
<dbReference type="SUPFAM" id="SSF47336">
    <property type="entry name" value="ACP-like"/>
    <property type="match status" value="1"/>
</dbReference>
<name>A0ABN1V9P2_9ACTN</name>
<comment type="caution">
    <text evidence="3">The sequence shown here is derived from an EMBL/GenBank/DDBJ whole genome shotgun (WGS) entry which is preliminary data.</text>
</comment>
<feature type="domain" description="Carrier" evidence="2">
    <location>
        <begin position="2"/>
        <end position="76"/>
    </location>
</feature>
<dbReference type="PROSITE" id="PS50075">
    <property type="entry name" value="CARRIER"/>
    <property type="match status" value="1"/>
</dbReference>
<dbReference type="Proteomes" id="UP001501371">
    <property type="component" value="Unassembled WGS sequence"/>
</dbReference>
<dbReference type="Gene3D" id="1.10.1200.10">
    <property type="entry name" value="ACP-like"/>
    <property type="match status" value="1"/>
</dbReference>
<evidence type="ECO:0000256" key="1">
    <source>
        <dbReference type="SAM" id="MobiDB-lite"/>
    </source>
</evidence>
<dbReference type="InterPro" id="IPR009081">
    <property type="entry name" value="PP-bd_ACP"/>
</dbReference>